<evidence type="ECO:0000313" key="2">
    <source>
        <dbReference type="Proteomes" id="UP000009070"/>
    </source>
</evidence>
<keyword evidence="2" id="KW-1185">Reference proteome</keyword>
<organism evidence="1 2">
    <name type="scientific">Salmonella phage Felix O1 (isolate Felix O1-VT1)</name>
    <name type="common">Bacteriophage Felix O1</name>
    <dbReference type="NCBI Taxonomy" id="1283336"/>
    <lineage>
        <taxon>Viruses</taxon>
        <taxon>Duplodnaviria</taxon>
        <taxon>Heunggongvirae</taxon>
        <taxon>Uroviricota</taxon>
        <taxon>Caudoviricetes</taxon>
        <taxon>Andersonviridae</taxon>
        <taxon>Ounavirinae</taxon>
        <taxon>Felixounavirus</taxon>
        <taxon>Felixounavirus felixO1</taxon>
    </lineage>
</organism>
<reference evidence="1 2" key="1">
    <citation type="submission" date="2000-11" db="EMBL/GenBank/DDBJ databases">
        <title>Bacteriophage Felix O1: Genetic Characterization.</title>
        <authorList>
            <person name="Sriranganathan N."/>
            <person name="Whichard J.M."/>
            <person name="Pierson F.W."/>
            <person name="Kapur V."/>
            <person name="Weigt L.A."/>
        </authorList>
    </citation>
    <scope>NUCLEOTIDE SEQUENCE [LARGE SCALE GENOMIC DNA]</scope>
    <source>
        <strain evidence="1">Felix O1-VT1</strain>
    </source>
</reference>
<name>Q6KG93_BPFO1</name>
<proteinExistence type="predicted"/>
<accession>Q6KG93</accession>
<sequence length="81" mass="8851">MIGLTSTKPSTPKSFKLPTIPLQITHVSDTTTKSSWLSSSTMYSPSCTLGRFDCFIIFPSASRTIAYHSLPSTTDILIIHS</sequence>
<protein>
    <submittedName>
        <fullName evidence="1">Uncharacterized protein</fullName>
    </submittedName>
</protein>
<organismHost>
    <name type="scientific">Salmonella</name>
    <dbReference type="NCBI Taxonomy" id="590"/>
</organismHost>
<evidence type="ECO:0000313" key="1">
    <source>
        <dbReference type="EMBL" id="AAQ14723.1"/>
    </source>
</evidence>
<dbReference type="Proteomes" id="UP000009070">
    <property type="component" value="Segment"/>
</dbReference>
<dbReference type="EMBL" id="AF320576">
    <property type="protein sequence ID" value="AAQ14723.1"/>
    <property type="molecule type" value="Genomic_DNA"/>
</dbReference>